<sequence length="75" mass="8668">MFFETTYTLAASDKLSDNACLRLFSESNTPQVACRTESNKQSPAVRFHKANNRLFKRSEKVKSEMPILQRIKIML</sequence>
<evidence type="ECO:0000313" key="1">
    <source>
        <dbReference type="Proteomes" id="UP000887565"/>
    </source>
</evidence>
<evidence type="ECO:0000313" key="2">
    <source>
        <dbReference type="WBParaSite" id="nRc.2.0.1.t20088-RA"/>
    </source>
</evidence>
<accession>A0A915J2I6</accession>
<protein>
    <submittedName>
        <fullName evidence="2">Uncharacterized protein</fullName>
    </submittedName>
</protein>
<dbReference type="Proteomes" id="UP000887565">
    <property type="component" value="Unplaced"/>
</dbReference>
<keyword evidence="1" id="KW-1185">Reference proteome</keyword>
<reference evidence="2" key="1">
    <citation type="submission" date="2022-11" db="UniProtKB">
        <authorList>
            <consortium name="WormBaseParasite"/>
        </authorList>
    </citation>
    <scope>IDENTIFICATION</scope>
</reference>
<name>A0A915J2I6_ROMCU</name>
<proteinExistence type="predicted"/>
<organism evidence="1 2">
    <name type="scientific">Romanomermis culicivorax</name>
    <name type="common">Nematode worm</name>
    <dbReference type="NCBI Taxonomy" id="13658"/>
    <lineage>
        <taxon>Eukaryota</taxon>
        <taxon>Metazoa</taxon>
        <taxon>Ecdysozoa</taxon>
        <taxon>Nematoda</taxon>
        <taxon>Enoplea</taxon>
        <taxon>Dorylaimia</taxon>
        <taxon>Mermithida</taxon>
        <taxon>Mermithoidea</taxon>
        <taxon>Mermithidae</taxon>
        <taxon>Romanomermis</taxon>
    </lineage>
</organism>
<dbReference type="AlphaFoldDB" id="A0A915J2I6"/>
<dbReference type="WBParaSite" id="nRc.2.0.1.t20088-RA">
    <property type="protein sequence ID" value="nRc.2.0.1.t20088-RA"/>
    <property type="gene ID" value="nRc.2.0.1.g20088"/>
</dbReference>